<dbReference type="InterPro" id="IPR043151">
    <property type="entry name" value="BAH_sf"/>
</dbReference>
<name>A0A5B9FYU8_BETPL</name>
<evidence type="ECO:0000313" key="3">
    <source>
        <dbReference type="EMBL" id="QEE59990.1"/>
    </source>
</evidence>
<dbReference type="PROSITE" id="PS51038">
    <property type="entry name" value="BAH"/>
    <property type="match status" value="1"/>
</dbReference>
<dbReference type="Pfam" id="PF01426">
    <property type="entry name" value="BAH"/>
    <property type="match status" value="1"/>
</dbReference>
<organism evidence="3">
    <name type="scientific">Betula platyphylla</name>
    <name type="common">Asian white birch</name>
    <dbReference type="NCBI Taxonomy" id="78630"/>
    <lineage>
        <taxon>Eukaryota</taxon>
        <taxon>Viridiplantae</taxon>
        <taxon>Streptophyta</taxon>
        <taxon>Embryophyta</taxon>
        <taxon>Tracheophyta</taxon>
        <taxon>Spermatophyta</taxon>
        <taxon>Magnoliopsida</taxon>
        <taxon>eudicotyledons</taxon>
        <taxon>Gunneridae</taxon>
        <taxon>Pentapetalae</taxon>
        <taxon>rosids</taxon>
        <taxon>fabids</taxon>
        <taxon>Fagales</taxon>
        <taxon>Betulaceae</taxon>
        <taxon>Betula</taxon>
    </lineage>
</organism>
<dbReference type="AlphaFoldDB" id="A0A5B9FYU8"/>
<sequence length="155" mass="18354">MKPAKEEEEPKEKEEKKGRKVSEDEKEVEEELQQEVAKPISEPTRFFGKGSGRRSHYEVFEFDSNRYELEDPILLTPNKEHKSYVAIIKDITQTNDGSMMVIGQWFYRPEEAKRKGGGNWQSRNTRELLYNFHRDEVPVEFVMHKCVVHFVPIHK</sequence>
<dbReference type="PANTHER" id="PTHR46871:SF1">
    <property type="entry name" value="BROMO-ADJACENT HOMOLOGY (BAH) DOMAIN-CONTAINING PROTEIN"/>
    <property type="match status" value="1"/>
</dbReference>
<dbReference type="PANTHER" id="PTHR46871">
    <property type="entry name" value="BROMO-ADJACENT HOMOLOGY (BAH) DOMAIN-CONTAINING PROTEIN"/>
    <property type="match status" value="1"/>
</dbReference>
<accession>A0A5B9FYU8</accession>
<dbReference type="EMBL" id="MK451907">
    <property type="protein sequence ID" value="QEE59990.1"/>
    <property type="molecule type" value="mRNA"/>
</dbReference>
<feature type="domain" description="BAH" evidence="2">
    <location>
        <begin position="65"/>
        <end position="155"/>
    </location>
</feature>
<dbReference type="GO" id="GO:0003682">
    <property type="term" value="F:chromatin binding"/>
    <property type="evidence" value="ECO:0007669"/>
    <property type="project" value="InterPro"/>
</dbReference>
<evidence type="ECO:0000256" key="1">
    <source>
        <dbReference type="SAM" id="MobiDB-lite"/>
    </source>
</evidence>
<dbReference type="Gene3D" id="2.30.30.490">
    <property type="match status" value="1"/>
</dbReference>
<dbReference type="InterPro" id="IPR001025">
    <property type="entry name" value="BAH_dom"/>
</dbReference>
<feature type="compositionally biased region" description="Acidic residues" evidence="1">
    <location>
        <begin position="24"/>
        <end position="33"/>
    </location>
</feature>
<feature type="compositionally biased region" description="Basic and acidic residues" evidence="1">
    <location>
        <begin position="1"/>
        <end position="23"/>
    </location>
</feature>
<reference evidence="3" key="1">
    <citation type="submission" date="2019-01" db="EMBL/GenBank/DDBJ databases">
        <authorList>
            <person name="Zhao H."/>
        </authorList>
    </citation>
    <scope>NUCLEOTIDE SEQUENCE</scope>
</reference>
<evidence type="ECO:0000259" key="2">
    <source>
        <dbReference type="PROSITE" id="PS51038"/>
    </source>
</evidence>
<proteinExistence type="evidence at transcript level"/>
<protein>
    <submittedName>
        <fullName evidence="3">Regulation of transcription isoform X2</fullName>
    </submittedName>
</protein>
<feature type="region of interest" description="Disordered" evidence="1">
    <location>
        <begin position="1"/>
        <end position="51"/>
    </location>
</feature>